<dbReference type="InterPro" id="IPR055268">
    <property type="entry name" value="PCB-like"/>
</dbReference>
<dbReference type="PANTHER" id="PTHR43778">
    <property type="entry name" value="PYRUVATE CARBOXYLASE"/>
    <property type="match status" value="1"/>
</dbReference>
<dbReference type="InterPro" id="IPR000891">
    <property type="entry name" value="PYR_CT"/>
</dbReference>
<dbReference type="Pfam" id="PF00364">
    <property type="entry name" value="Biotin_lipoyl"/>
    <property type="match status" value="1"/>
</dbReference>
<comment type="caution">
    <text evidence="4">The sequence shown here is derived from an EMBL/GenBank/DDBJ whole genome shotgun (WGS) entry which is preliminary data.</text>
</comment>
<dbReference type="CDD" id="cd06850">
    <property type="entry name" value="biotinyl_domain"/>
    <property type="match status" value="1"/>
</dbReference>
<proteinExistence type="predicted"/>
<dbReference type="RefSeq" id="WP_238897036.1">
    <property type="nucleotide sequence ID" value="NZ_JAKOGG010000010.1"/>
</dbReference>
<dbReference type="InterPro" id="IPR003379">
    <property type="entry name" value="Carboxylase_cons_dom"/>
</dbReference>
<dbReference type="SUPFAM" id="SSF51569">
    <property type="entry name" value="Aldolase"/>
    <property type="match status" value="1"/>
</dbReference>
<dbReference type="NCBIfam" id="TIGR01108">
    <property type="entry name" value="oadA"/>
    <property type="match status" value="1"/>
</dbReference>
<dbReference type="Gene3D" id="2.40.50.100">
    <property type="match status" value="1"/>
</dbReference>
<dbReference type="CDD" id="cd07937">
    <property type="entry name" value="DRE_TIM_PC_TC_5S"/>
    <property type="match status" value="1"/>
</dbReference>
<keyword evidence="1" id="KW-0092">Biotin</keyword>
<dbReference type="PANTHER" id="PTHR43778:SF2">
    <property type="entry name" value="PYRUVATE CARBOXYLASE, MITOCHONDRIAL"/>
    <property type="match status" value="1"/>
</dbReference>
<name>A0ABT2FMJ3_9GAMM</name>
<gene>
    <name evidence="4" type="primary">oadA</name>
    <name evidence="4" type="ORF">L9G74_14015</name>
</gene>
<evidence type="ECO:0000259" key="3">
    <source>
        <dbReference type="PROSITE" id="PS50991"/>
    </source>
</evidence>
<dbReference type="Proteomes" id="UP001201549">
    <property type="component" value="Unassembled WGS sequence"/>
</dbReference>
<evidence type="ECO:0000313" key="4">
    <source>
        <dbReference type="EMBL" id="MCS4557561.1"/>
    </source>
</evidence>
<keyword evidence="5" id="KW-1185">Reference proteome</keyword>
<dbReference type="NCBIfam" id="NF006761">
    <property type="entry name" value="PRK09282.1"/>
    <property type="match status" value="1"/>
</dbReference>
<accession>A0ABT2FMJ3</accession>
<feature type="domain" description="Pyruvate carboxyltransferase" evidence="3">
    <location>
        <begin position="5"/>
        <end position="265"/>
    </location>
</feature>
<organism evidence="4 5">
    <name type="scientific">Shewanella electrica</name>
    <dbReference type="NCBI Taxonomy" id="515560"/>
    <lineage>
        <taxon>Bacteria</taxon>
        <taxon>Pseudomonadati</taxon>
        <taxon>Pseudomonadota</taxon>
        <taxon>Gammaproteobacteria</taxon>
        <taxon>Alteromonadales</taxon>
        <taxon>Shewanellaceae</taxon>
        <taxon>Shewanella</taxon>
    </lineage>
</organism>
<dbReference type="InterPro" id="IPR011053">
    <property type="entry name" value="Single_hybrid_motif"/>
</dbReference>
<dbReference type="PROSITE" id="PS50968">
    <property type="entry name" value="BIOTINYL_LIPOYL"/>
    <property type="match status" value="1"/>
</dbReference>
<dbReference type="InterPro" id="IPR013785">
    <property type="entry name" value="Aldolase_TIM"/>
</dbReference>
<dbReference type="Pfam" id="PF02436">
    <property type="entry name" value="PYC_OADA"/>
    <property type="match status" value="1"/>
</dbReference>
<dbReference type="Pfam" id="PF00682">
    <property type="entry name" value="HMGL-like"/>
    <property type="match status" value="1"/>
</dbReference>
<dbReference type="EMBL" id="JAKOGG010000010">
    <property type="protein sequence ID" value="MCS4557561.1"/>
    <property type="molecule type" value="Genomic_DNA"/>
</dbReference>
<reference evidence="5" key="1">
    <citation type="submission" date="2023-07" db="EMBL/GenBank/DDBJ databases">
        <title>Shewanella mangrovi sp. nov., an acetaldehyde- degrading bacterium isolated from mangrove sediment.</title>
        <authorList>
            <person name="Liu Y."/>
        </authorList>
    </citation>
    <scope>NUCLEOTIDE SEQUENCE [LARGE SCALE GENOMIC DNA]</scope>
    <source>
        <strain evidence="5">C32</strain>
    </source>
</reference>
<dbReference type="Gene3D" id="3.20.20.70">
    <property type="entry name" value="Aldolase class I"/>
    <property type="match status" value="1"/>
</dbReference>
<evidence type="ECO:0000313" key="5">
    <source>
        <dbReference type="Proteomes" id="UP001201549"/>
    </source>
</evidence>
<dbReference type="InterPro" id="IPR005776">
    <property type="entry name" value="OadA"/>
</dbReference>
<dbReference type="InterPro" id="IPR000089">
    <property type="entry name" value="Biotin_lipoyl"/>
</dbReference>
<dbReference type="SUPFAM" id="SSF89000">
    <property type="entry name" value="post-HMGL domain-like"/>
    <property type="match status" value="1"/>
</dbReference>
<protein>
    <submittedName>
        <fullName evidence="4">Sodium-extruding oxaloacetate decarboxylase subunit alpha</fullName>
    </submittedName>
</protein>
<dbReference type="SUPFAM" id="SSF51230">
    <property type="entry name" value="Single hybrid motif"/>
    <property type="match status" value="1"/>
</dbReference>
<feature type="domain" description="Lipoyl-binding" evidence="2">
    <location>
        <begin position="528"/>
        <end position="603"/>
    </location>
</feature>
<evidence type="ECO:0000259" key="2">
    <source>
        <dbReference type="PROSITE" id="PS50968"/>
    </source>
</evidence>
<evidence type="ECO:0000256" key="1">
    <source>
        <dbReference type="ARBA" id="ARBA00023267"/>
    </source>
</evidence>
<sequence>MTKKINVTETVLRDAHQSLLATRMRTEDMLPICGKLDKIGFWSLEVWGGATFDACLRFLKEDPWQRLRQLRAALPNTRLQMLLRGQNLLGYRHYSDDVVRAFVARAAANGMDVFRVFDAMNDVRNLQTAIAAVKDAGKHAQGTICYTTSPVHTVSKFVAQAQEMAALGVDSIALKDMAGLLTPFATGELVKALKDNVDLPIFVHSHDTAGVAAMCQLKAIENGADNIDTAINSMAWGTSHPGTESMVAALRGTEYDTGLDLAALQEIDQYFVEIRKKYHQFESSYTGVDTRVQVNQVPGGMMSNLANQLKEQGALDRIDEVFAEIPRVRQDLGYPPLVTPTSQIVGTQAVFNVLAGERYKTITNEVKLYLQGRYGKAPNQMNVELQQRAIGKEEIIDVRPADLLPPELDALRAQVADLAESEEDVLTFAMFPEVGRQFLSDRAEGTLTPEPLLPAAAQQTTAPVAKQDGAPTEFIIDVHGESYHIDITGIGIKGTGKRHFYMSIDGLPEEVVYEPLNLYVNEGQKGLRRQASAPGDVTTSMPGNVVDVLVSVGDSVTAGQSLLVTEAMKMESEVAAPIAGKVAAVHVTKGDRITPGDVLVEIV</sequence>
<dbReference type="PROSITE" id="PS50991">
    <property type="entry name" value="PYR_CT"/>
    <property type="match status" value="1"/>
</dbReference>